<organism evidence="1 2">
    <name type="scientific">Pseudomonas syringae pv. maculicola</name>
    <dbReference type="NCBI Taxonomy" id="59511"/>
    <lineage>
        <taxon>Bacteria</taxon>
        <taxon>Pseudomonadati</taxon>
        <taxon>Pseudomonadota</taxon>
        <taxon>Gammaproteobacteria</taxon>
        <taxon>Pseudomonadales</taxon>
        <taxon>Pseudomonadaceae</taxon>
        <taxon>Pseudomonas</taxon>
    </lineage>
</organism>
<reference evidence="1 2" key="1">
    <citation type="submission" date="2018-08" db="EMBL/GenBank/DDBJ databases">
        <title>Recombination of ecologically and evolutionarily significant loci maintains genetic cohesion in the Pseudomonas syringae species complex.</title>
        <authorList>
            <person name="Dillon M."/>
            <person name="Thakur S."/>
            <person name="Almeida R.N.D."/>
            <person name="Weir B.S."/>
            <person name="Guttman D.S."/>
        </authorList>
    </citation>
    <scope>NUCLEOTIDE SEQUENCE [LARGE SCALE GENOMIC DNA]</scope>
    <source>
        <strain evidence="1 2">88_10</strain>
    </source>
</reference>
<accession>A0A3M2W993</accession>
<gene>
    <name evidence="1" type="ORF">APX70_00491</name>
</gene>
<name>A0A3M2W993_PSEYM</name>
<dbReference type="EMBL" id="RBNL01003636">
    <property type="protein sequence ID" value="RML47098.1"/>
    <property type="molecule type" value="Genomic_DNA"/>
</dbReference>
<dbReference type="AlphaFoldDB" id="A0A3M2W993"/>
<protein>
    <submittedName>
        <fullName evidence="1">Uncharacterized protein</fullName>
    </submittedName>
</protein>
<sequence length="71" mass="7747">MQRRFDALHRLLDEESGPSADLMAALNAVNELQMQMAALARSGQPDLAAYEMAKGRMSGQRDALNNLRSAA</sequence>
<evidence type="ECO:0000313" key="2">
    <source>
        <dbReference type="Proteomes" id="UP000282378"/>
    </source>
</evidence>
<feature type="non-terminal residue" evidence="1">
    <location>
        <position position="71"/>
    </location>
</feature>
<proteinExistence type="predicted"/>
<comment type="caution">
    <text evidence="1">The sequence shown here is derived from an EMBL/GenBank/DDBJ whole genome shotgun (WGS) entry which is preliminary data.</text>
</comment>
<dbReference type="Proteomes" id="UP000282378">
    <property type="component" value="Unassembled WGS sequence"/>
</dbReference>
<evidence type="ECO:0000313" key="1">
    <source>
        <dbReference type="EMBL" id="RML47098.1"/>
    </source>
</evidence>